<dbReference type="GeneID" id="93961628"/>
<dbReference type="Gene3D" id="3.40.50.450">
    <property type="match status" value="1"/>
</dbReference>
<evidence type="ECO:0000313" key="2">
    <source>
        <dbReference type="EMBL" id="QIT46716.1"/>
    </source>
</evidence>
<dbReference type="AlphaFoldDB" id="A0AAE7CMJ3"/>
<accession>A0AAE7CMJ3</accession>
<evidence type="ECO:0000313" key="3">
    <source>
        <dbReference type="Proteomes" id="UP000190306"/>
    </source>
</evidence>
<dbReference type="RefSeq" id="WP_078634862.1">
    <property type="nucleotide sequence ID" value="NZ_CM007717.1"/>
</dbReference>
<dbReference type="Proteomes" id="UP000190306">
    <property type="component" value="Chromosome"/>
</dbReference>
<sequence>MRVGITGHRGLGADVGRSVREMIVTAVRAYDAAELVGVSCIADGPDAWFAEAVVEHGGRLEVVVPAVGYRDALPEWHHATFDALLGKASATHVTGMGESTPEAHMAGSEILVGLSDELLAVWDGEPARGFGGTADVVAYAERHGTPVRILWPEGATR</sequence>
<protein>
    <submittedName>
        <fullName evidence="2">Uncharacterized protein</fullName>
    </submittedName>
</protein>
<evidence type="ECO:0000313" key="4">
    <source>
        <dbReference type="Proteomes" id="UP000502504"/>
    </source>
</evidence>
<proteinExistence type="predicted"/>
<keyword evidence="3" id="KW-1185">Reference proteome</keyword>
<name>A0AAE7CMJ3_STRAT</name>
<dbReference type="Proteomes" id="UP000502504">
    <property type="component" value="Chromosome"/>
</dbReference>
<organism evidence="2 4">
    <name type="scientific">Streptomyces antibioticus</name>
    <dbReference type="NCBI Taxonomy" id="1890"/>
    <lineage>
        <taxon>Bacteria</taxon>
        <taxon>Bacillati</taxon>
        <taxon>Actinomycetota</taxon>
        <taxon>Actinomycetes</taxon>
        <taxon>Kitasatosporales</taxon>
        <taxon>Streptomycetaceae</taxon>
        <taxon>Streptomyces</taxon>
    </lineage>
</organism>
<dbReference type="EMBL" id="CP050692">
    <property type="protein sequence ID" value="QIT46716.1"/>
    <property type="molecule type" value="Genomic_DNA"/>
</dbReference>
<dbReference type="SUPFAM" id="SSF102405">
    <property type="entry name" value="MCP/YpsA-like"/>
    <property type="match status" value="1"/>
</dbReference>
<evidence type="ECO:0000313" key="1">
    <source>
        <dbReference type="EMBL" id="OOQ48578.1"/>
    </source>
</evidence>
<reference evidence="2 4" key="2">
    <citation type="submission" date="2020-03" db="EMBL/GenBank/DDBJ databases">
        <title>Is there a link between lipid content and antibiotic production in Streptomyces?</title>
        <authorList>
            <person name="David M."/>
            <person name="Lejeune C."/>
            <person name="Abreu S."/>
            <person name="Thibessard A."/>
            <person name="Leblond P."/>
            <person name="Chaminade P."/>
            <person name="Virolle M.-J."/>
        </authorList>
    </citation>
    <scope>NUCLEOTIDE SEQUENCE [LARGE SCALE GENOMIC DNA]</scope>
    <source>
        <strain evidence="2 4">DSM 41481</strain>
    </source>
</reference>
<dbReference type="EMBL" id="LHQL01000013">
    <property type="protein sequence ID" value="OOQ48578.1"/>
    <property type="molecule type" value="Genomic_DNA"/>
</dbReference>
<gene>
    <name evidence="1" type="ORF">AFM16_26525</name>
    <name evidence="2" type="ORF">HCX60_26985</name>
</gene>
<reference evidence="1 3" key="1">
    <citation type="submission" date="2015-07" db="EMBL/GenBank/DDBJ databases">
        <title>Draft Genome Sequence of Streptomyces antibioticus, IMRU 3720 reveals insights in the evolution of actinomycin biosynthetic gene clusters in Streptomyces.</title>
        <authorList>
            <person name="Crnovcic I."/>
            <person name="Ruckert C."/>
            <person name="Kalinowksi J."/>
            <person name="Keller U."/>
        </authorList>
    </citation>
    <scope>NUCLEOTIDE SEQUENCE [LARGE SCALE GENOMIC DNA]</scope>
    <source>
        <strain evidence="1 3">DSM 41481</strain>
    </source>
</reference>